<gene>
    <name evidence="1" type="ORF">CN497_15390</name>
</gene>
<sequence length="262" mass="29622">MKIWINILAVIVFIAAISLGKVYWNNKVSEQSVSRPTKVEASSDASNSETTWKEHAQNLPESIKTKIQKAKQTKTPLKLVIVGSAPQEEVKATWAELLKKKIEDTYGSSLIQVDVREYEDMTTLQFIKSDTYKEIAKASPDVLLFEPFLLNDNGVVGIENTLDNVDIILTYLKRQNGQLVTILQPSAPVYKANNYPSDAKALEDFAKESGYEYINHWKAWPDYHSEKISAYLTQAPGQPNDKGEQLWAQYLAHYFTNSKSSQ</sequence>
<accession>A0AAE5P781</accession>
<comment type="caution">
    <text evidence="1">The sequence shown here is derived from an EMBL/GenBank/DDBJ whole genome shotgun (WGS) entry which is preliminary data.</text>
</comment>
<dbReference type="AlphaFoldDB" id="A0AAE5P781"/>
<reference evidence="1 2" key="1">
    <citation type="submission" date="2017-09" db="EMBL/GenBank/DDBJ databases">
        <title>Large-scale bioinformatics analysis of Bacillus genomes uncovers conserved roles of natural products in bacterial physiology.</title>
        <authorList>
            <consortium name="Agbiome Team Llc"/>
            <person name="Bleich R.M."/>
            <person name="Kirk G.J."/>
            <person name="Santa Maria K.C."/>
            <person name="Allen S.E."/>
            <person name="Farag S."/>
            <person name="Shank E.A."/>
            <person name="Bowers A."/>
        </authorList>
    </citation>
    <scope>NUCLEOTIDE SEQUENCE [LARGE SCALE GENOMIC DNA]</scope>
    <source>
        <strain evidence="1 2">AFS003013</strain>
    </source>
</reference>
<dbReference type="InterPro" id="IPR036514">
    <property type="entry name" value="SGNH_hydro_sf"/>
</dbReference>
<dbReference type="Gene3D" id="3.40.50.1110">
    <property type="entry name" value="SGNH hydrolase"/>
    <property type="match status" value="1"/>
</dbReference>
<evidence type="ECO:0000313" key="2">
    <source>
        <dbReference type="Proteomes" id="UP000220341"/>
    </source>
</evidence>
<dbReference type="SUPFAM" id="SSF52266">
    <property type="entry name" value="SGNH hydrolase"/>
    <property type="match status" value="1"/>
</dbReference>
<dbReference type="Proteomes" id="UP000220341">
    <property type="component" value="Unassembled WGS sequence"/>
</dbReference>
<organism evidence="1 2">
    <name type="scientific">Priestia megaterium</name>
    <name type="common">Bacillus megaterium</name>
    <dbReference type="NCBI Taxonomy" id="1404"/>
    <lineage>
        <taxon>Bacteria</taxon>
        <taxon>Bacillati</taxon>
        <taxon>Bacillota</taxon>
        <taxon>Bacilli</taxon>
        <taxon>Bacillales</taxon>
        <taxon>Bacillaceae</taxon>
        <taxon>Priestia</taxon>
    </lineage>
</organism>
<evidence type="ECO:0000313" key="1">
    <source>
        <dbReference type="EMBL" id="PES37241.1"/>
    </source>
</evidence>
<dbReference type="RefSeq" id="WP_098278335.1">
    <property type="nucleotide sequence ID" value="NZ_CM125445.1"/>
</dbReference>
<protein>
    <submittedName>
        <fullName evidence="1">EpsX protein</fullName>
    </submittedName>
</protein>
<dbReference type="EMBL" id="NTYW01000014">
    <property type="protein sequence ID" value="PES37241.1"/>
    <property type="molecule type" value="Genomic_DNA"/>
</dbReference>
<proteinExistence type="predicted"/>
<name>A0AAE5P781_PRIMG</name>